<name>A0A1Q2HZ97_9CORY</name>
<organism evidence="4 5">
    <name type="scientific">Corynebacterium glaucum</name>
    <dbReference type="NCBI Taxonomy" id="187491"/>
    <lineage>
        <taxon>Bacteria</taxon>
        <taxon>Bacillati</taxon>
        <taxon>Actinomycetota</taxon>
        <taxon>Actinomycetes</taxon>
        <taxon>Mycobacteriales</taxon>
        <taxon>Corynebacteriaceae</taxon>
        <taxon>Corynebacterium</taxon>
    </lineage>
</organism>
<dbReference type="GO" id="GO:0016784">
    <property type="term" value="F:3-mercaptopyruvate sulfurtransferase activity"/>
    <property type="evidence" value="ECO:0007669"/>
    <property type="project" value="UniProtKB-EC"/>
</dbReference>
<dbReference type="InterPro" id="IPR036873">
    <property type="entry name" value="Rhodanese-like_dom_sf"/>
</dbReference>
<dbReference type="PANTHER" id="PTHR11364:SF27">
    <property type="entry name" value="SULFURTRANSFERASE"/>
    <property type="match status" value="1"/>
</dbReference>
<reference evidence="4 5" key="1">
    <citation type="submission" date="2016-12" db="EMBL/GenBank/DDBJ databases">
        <authorList>
            <person name="Song W.-J."/>
            <person name="Kurnit D.M."/>
        </authorList>
    </citation>
    <scope>NUCLEOTIDE SEQUENCE [LARGE SCALE GENOMIC DNA]</scope>
    <source>
        <strain evidence="4 5">DSM 30827</strain>
    </source>
</reference>
<dbReference type="KEGG" id="cgv:CGLAU_11100"/>
<accession>A0A1Q2HZ97</accession>
<dbReference type="EMBL" id="CP019688">
    <property type="protein sequence ID" value="AQQ16154.1"/>
    <property type="molecule type" value="Genomic_DNA"/>
</dbReference>
<dbReference type="OrthoDB" id="9770030at2"/>
<evidence type="ECO:0000259" key="3">
    <source>
        <dbReference type="PROSITE" id="PS50206"/>
    </source>
</evidence>
<keyword evidence="5" id="KW-1185">Reference proteome</keyword>
<keyword evidence="4" id="KW-0670">Pyruvate</keyword>
<dbReference type="InterPro" id="IPR045078">
    <property type="entry name" value="TST/MPST-like"/>
</dbReference>
<keyword evidence="2" id="KW-0677">Repeat</keyword>
<dbReference type="SUPFAM" id="SSF52821">
    <property type="entry name" value="Rhodanese/Cell cycle control phosphatase"/>
    <property type="match status" value="2"/>
</dbReference>
<dbReference type="EC" id="2.8.1.2" evidence="4"/>
<keyword evidence="1 4" id="KW-0808">Transferase</keyword>
<evidence type="ECO:0000256" key="2">
    <source>
        <dbReference type="ARBA" id="ARBA00022737"/>
    </source>
</evidence>
<dbReference type="Pfam" id="PF00581">
    <property type="entry name" value="Rhodanese"/>
    <property type="match status" value="2"/>
</dbReference>
<dbReference type="InterPro" id="IPR001763">
    <property type="entry name" value="Rhodanese-like_dom"/>
</dbReference>
<evidence type="ECO:0000313" key="4">
    <source>
        <dbReference type="EMBL" id="AQQ16154.1"/>
    </source>
</evidence>
<gene>
    <name evidence="4" type="primary">sseA2</name>
    <name evidence="4" type="ORF">CGLAU_11100</name>
</gene>
<dbReference type="Proteomes" id="UP000217209">
    <property type="component" value="Chromosome"/>
</dbReference>
<dbReference type="SMART" id="SM00450">
    <property type="entry name" value="RHOD"/>
    <property type="match status" value="2"/>
</dbReference>
<sequence length="284" mass="31038">MSVFVSAEALNERIKTGQKHTIIAALWERTDGKAWSKFQSEHIPTAVFCDPASQLAGMPGRYEGRNPMPSIDVVAKATKEWGIEPGRPTYIYDRGNGLFASRAWFILRWAGIEDVFILDGGFADWDGDGFDTVAGPGNVVVPREVEVSEGHMPVASIEEVKAFEGTLIDARSKNRFDGRREVFDLRAGHIPSAQNLPVDELFIKHGEHDQVKVKDPGTIREIFAGLGITPETDPQDAIVYSGSGNHSSLMLAAMAHAGLPVLTHFVGGWSQWSADPKNPLATNM</sequence>
<dbReference type="PANTHER" id="PTHR11364">
    <property type="entry name" value="THIOSULFATE SULFERTANSFERASE"/>
    <property type="match status" value="1"/>
</dbReference>
<evidence type="ECO:0000256" key="1">
    <source>
        <dbReference type="ARBA" id="ARBA00022679"/>
    </source>
</evidence>
<evidence type="ECO:0000313" key="5">
    <source>
        <dbReference type="Proteomes" id="UP000217209"/>
    </source>
</evidence>
<dbReference type="CDD" id="cd01448">
    <property type="entry name" value="TST_Repeat_1"/>
    <property type="match status" value="1"/>
</dbReference>
<dbReference type="Gene3D" id="3.40.250.10">
    <property type="entry name" value="Rhodanese-like domain"/>
    <property type="match status" value="2"/>
</dbReference>
<dbReference type="RefSeq" id="WP_095660745.1">
    <property type="nucleotide sequence ID" value="NZ_CALTZW010000003.1"/>
</dbReference>
<protein>
    <submittedName>
        <fullName evidence="4">3-mercaptopyruvate sulfurtransferase</fullName>
        <ecNumber evidence="4">2.8.1.2</ecNumber>
    </submittedName>
</protein>
<dbReference type="GO" id="GO:0004792">
    <property type="term" value="F:thiosulfate-cyanide sulfurtransferase activity"/>
    <property type="evidence" value="ECO:0007669"/>
    <property type="project" value="TreeGrafter"/>
</dbReference>
<proteinExistence type="predicted"/>
<feature type="domain" description="Rhodanese" evidence="3">
    <location>
        <begin position="161"/>
        <end position="281"/>
    </location>
</feature>
<dbReference type="PROSITE" id="PS50206">
    <property type="entry name" value="RHODANESE_3"/>
    <property type="match status" value="2"/>
</dbReference>
<feature type="domain" description="Rhodanese" evidence="3">
    <location>
        <begin position="16"/>
        <end position="134"/>
    </location>
</feature>
<dbReference type="AlphaFoldDB" id="A0A1Q2HZ97"/>